<evidence type="ECO:0000256" key="2">
    <source>
        <dbReference type="ARBA" id="ARBA00022801"/>
    </source>
</evidence>
<protein>
    <submittedName>
        <fullName evidence="4">Acyl-coenzyme A thioesterase 9, mitochondrial</fullName>
    </submittedName>
</protein>
<dbReference type="Proteomes" id="UP001652625">
    <property type="component" value="Chromosome 06"/>
</dbReference>
<dbReference type="CDD" id="cd03442">
    <property type="entry name" value="BFIT_BACH"/>
    <property type="match status" value="2"/>
</dbReference>
<accession>A0ABM4C412</accession>
<dbReference type="PANTHER" id="PTHR12655:SF0">
    <property type="entry name" value="ACYL-COENZYME A THIOESTERASE 9, MITOCHONDRIAL"/>
    <property type="match status" value="1"/>
</dbReference>
<reference evidence="4" key="1">
    <citation type="submission" date="2025-08" db="UniProtKB">
        <authorList>
            <consortium name="RefSeq"/>
        </authorList>
    </citation>
    <scope>IDENTIFICATION</scope>
</reference>
<gene>
    <name evidence="4" type="primary">LOC100201079</name>
</gene>
<comment type="similarity">
    <text evidence="1">Belongs to the acyl coenzyme A hydrolase family.</text>
</comment>
<proteinExistence type="inferred from homology"/>
<dbReference type="Gene3D" id="3.10.129.10">
    <property type="entry name" value="Hotdog Thioesterase"/>
    <property type="match status" value="2"/>
</dbReference>
<keyword evidence="2" id="KW-0378">Hydrolase</keyword>
<dbReference type="RefSeq" id="XP_065656298.1">
    <property type="nucleotide sequence ID" value="XM_065800226.1"/>
</dbReference>
<sequence>MLPTRFLVCSKRIKTLCISNFYQLTIKKRYVNTGYVDITKNNNVIVGGKNLRNLLETHVGAQKYWLEHKEDLRQISYIKTKCQNELVKRSLTDSVQEVILPIGTNADERETYLNYFGAIRFGKLLEDLDTIAVWVGYKYYKGPTERPPLALVTASVDKINLKGNLVQPKEDLKLKGFVSWAGKTSLEVTIYIYQYKKELDVWKHLAEAVFVMAARSMDDGTSALINPFEANTEEEKKYYNKGLLNKELRKIKSDSSLLKISPTADEKDSAHKLFLKTISSSKSTFVSRVKPDNAVWMHDTSLKNLIICHPQSRNWYNKIFGGFLMRVAYELAWANTSVFIKTIPNLITVDNIAFQKPVEVGSLLYLTSQIVMTKGLYLQVRVHAEVVDPKSGYTDTTNVFHFHFTSNEPFPEVIPSTYAEYMLYLDGLRHFPANLKYDSSFAE</sequence>
<evidence type="ECO:0000313" key="3">
    <source>
        <dbReference type="Proteomes" id="UP001652625"/>
    </source>
</evidence>
<dbReference type="PANTHER" id="PTHR12655">
    <property type="entry name" value="ACYL-COA THIOESTERASE"/>
    <property type="match status" value="1"/>
</dbReference>
<dbReference type="GeneID" id="100201079"/>
<dbReference type="SUPFAM" id="SSF54637">
    <property type="entry name" value="Thioesterase/thiol ester dehydrase-isomerase"/>
    <property type="match status" value="2"/>
</dbReference>
<evidence type="ECO:0000256" key="1">
    <source>
        <dbReference type="ARBA" id="ARBA00010458"/>
    </source>
</evidence>
<keyword evidence="3" id="KW-1185">Reference proteome</keyword>
<name>A0ABM4C412_HYDVU</name>
<organism evidence="3 4">
    <name type="scientific">Hydra vulgaris</name>
    <name type="common">Hydra</name>
    <name type="synonym">Hydra attenuata</name>
    <dbReference type="NCBI Taxonomy" id="6087"/>
    <lineage>
        <taxon>Eukaryota</taxon>
        <taxon>Metazoa</taxon>
        <taxon>Cnidaria</taxon>
        <taxon>Hydrozoa</taxon>
        <taxon>Hydroidolina</taxon>
        <taxon>Anthoathecata</taxon>
        <taxon>Aplanulata</taxon>
        <taxon>Hydridae</taxon>
        <taxon>Hydra</taxon>
    </lineage>
</organism>
<evidence type="ECO:0000313" key="4">
    <source>
        <dbReference type="RefSeq" id="XP_065656298.1"/>
    </source>
</evidence>
<dbReference type="InterPro" id="IPR029069">
    <property type="entry name" value="HotDog_dom_sf"/>
</dbReference>